<dbReference type="PANTHER" id="PTHR31965:SF1">
    <property type="entry name" value="TRANSMEMBRANE PROTEIN 42"/>
    <property type="match status" value="1"/>
</dbReference>
<evidence type="ECO:0000313" key="3">
    <source>
        <dbReference type="Proteomes" id="UP000075880"/>
    </source>
</evidence>
<keyword evidence="3" id="KW-1185">Reference proteome</keyword>
<dbReference type="Gene3D" id="1.10.3730.20">
    <property type="match status" value="1"/>
</dbReference>
<feature type="transmembrane region" description="Helical" evidence="1">
    <location>
        <begin position="104"/>
        <end position="121"/>
    </location>
</feature>
<keyword evidence="1" id="KW-1133">Transmembrane helix</keyword>
<dbReference type="SUPFAM" id="SSF103481">
    <property type="entry name" value="Multidrug resistance efflux transporter EmrE"/>
    <property type="match status" value="1"/>
</dbReference>
<evidence type="ECO:0000256" key="1">
    <source>
        <dbReference type="SAM" id="Phobius"/>
    </source>
</evidence>
<dbReference type="Proteomes" id="UP000075880">
    <property type="component" value="Unassembled WGS sequence"/>
</dbReference>
<feature type="transmembrane region" description="Helical" evidence="1">
    <location>
        <begin position="43"/>
        <end position="64"/>
    </location>
</feature>
<sequence>MEKPKPYYAVAAGICAASASLFGKLTSNSSIVAANIGLPEWPVVTQLLCVAIMISLNACVWRFFVKALHTGSGSSLVASLVSAATNYVTSAILGWVIFEEHTSMLWWLGTTLVLIGLLLIISGTEQEDTVVPPAQLNKKTD</sequence>
<evidence type="ECO:0000313" key="2">
    <source>
        <dbReference type="EnsemblMetazoa" id="ENSAATROPP011769"/>
    </source>
</evidence>
<protein>
    <recommendedName>
        <fullName evidence="4">EamA domain-containing protein</fullName>
    </recommendedName>
</protein>
<reference evidence="2" key="1">
    <citation type="submission" date="2024-04" db="UniProtKB">
        <authorList>
            <consortium name="EnsemblMetazoa"/>
        </authorList>
    </citation>
    <scope>IDENTIFICATION</scope>
    <source>
        <strain evidence="2">EBRO</strain>
    </source>
</reference>
<dbReference type="EnsemblMetazoa" id="ENSAATROPT012958">
    <property type="protein sequence ID" value="ENSAATROPP011769"/>
    <property type="gene ID" value="ENSAATROPG010546"/>
</dbReference>
<dbReference type="AlphaFoldDB" id="A0AAG5DLV9"/>
<keyword evidence="1" id="KW-0812">Transmembrane</keyword>
<accession>A0AAG5DLV9</accession>
<dbReference type="InterPro" id="IPR039632">
    <property type="entry name" value="TMEM42"/>
</dbReference>
<evidence type="ECO:0008006" key="4">
    <source>
        <dbReference type="Google" id="ProtNLM"/>
    </source>
</evidence>
<organism evidence="2 3">
    <name type="scientific">Anopheles atroparvus</name>
    <name type="common">European mosquito</name>
    <dbReference type="NCBI Taxonomy" id="41427"/>
    <lineage>
        <taxon>Eukaryota</taxon>
        <taxon>Metazoa</taxon>
        <taxon>Ecdysozoa</taxon>
        <taxon>Arthropoda</taxon>
        <taxon>Hexapoda</taxon>
        <taxon>Insecta</taxon>
        <taxon>Pterygota</taxon>
        <taxon>Neoptera</taxon>
        <taxon>Endopterygota</taxon>
        <taxon>Diptera</taxon>
        <taxon>Nematocera</taxon>
        <taxon>Culicoidea</taxon>
        <taxon>Culicidae</taxon>
        <taxon>Anophelinae</taxon>
        <taxon>Anopheles</taxon>
    </lineage>
</organism>
<dbReference type="PANTHER" id="PTHR31965">
    <property type="entry name" value="TRANSMEMBRANE PROTEIN 42"/>
    <property type="match status" value="1"/>
</dbReference>
<feature type="transmembrane region" description="Helical" evidence="1">
    <location>
        <begin position="76"/>
        <end position="98"/>
    </location>
</feature>
<name>A0AAG5DLV9_ANOAO</name>
<dbReference type="InterPro" id="IPR037185">
    <property type="entry name" value="EmrE-like"/>
</dbReference>
<keyword evidence="1" id="KW-0472">Membrane</keyword>
<proteinExistence type="predicted"/>